<organism evidence="2 3">
    <name type="scientific">Rufibacter radiotolerans</name>
    <dbReference type="NCBI Taxonomy" id="1379910"/>
    <lineage>
        <taxon>Bacteria</taxon>
        <taxon>Pseudomonadati</taxon>
        <taxon>Bacteroidota</taxon>
        <taxon>Cytophagia</taxon>
        <taxon>Cytophagales</taxon>
        <taxon>Hymenobacteraceae</taxon>
        <taxon>Rufibacter</taxon>
    </lineage>
</organism>
<protein>
    <submittedName>
        <fullName evidence="2">Decaheme cytochrome c MtrA</fullName>
    </submittedName>
</protein>
<dbReference type="PATRIC" id="fig|1379910.4.peg.433"/>
<feature type="domain" description="CinA C-terminal" evidence="1">
    <location>
        <begin position="8"/>
        <end position="157"/>
    </location>
</feature>
<reference evidence="2 3" key="1">
    <citation type="submission" date="2015-01" db="EMBL/GenBank/DDBJ databases">
        <title>Rufibacter sp./DG31D/ whole genome sequencing.</title>
        <authorList>
            <person name="Kim M.K."/>
            <person name="Srinivasan S."/>
            <person name="Lee J.-J."/>
        </authorList>
    </citation>
    <scope>NUCLEOTIDE SEQUENCE [LARGE SCALE GENOMIC DNA]</scope>
    <source>
        <strain evidence="2 3">DG31D</strain>
    </source>
</reference>
<sequence>MNKKDLTQLVMNLKDHDLTVAFAESCTGGSLAAEFSKALGTNGVFLGSMVTYDTIVKQKVLGVKKKTLDLYTAESQQVTNEMVLGLQKLVKADVCIAVTGLLGAGASENPEKPVGTTFVSLLFQDKVEEYRQLFKGSAESMLKQIIDFIFQKLRDTLDRHYQHA</sequence>
<evidence type="ECO:0000313" key="3">
    <source>
        <dbReference type="Proteomes" id="UP000036458"/>
    </source>
</evidence>
<keyword evidence="3" id="KW-1185">Reference proteome</keyword>
<dbReference type="InterPro" id="IPR008136">
    <property type="entry name" value="CinA_C"/>
</dbReference>
<proteinExistence type="predicted"/>
<dbReference type="Gene3D" id="3.90.950.20">
    <property type="entry name" value="CinA-like"/>
    <property type="match status" value="1"/>
</dbReference>
<dbReference type="OrthoDB" id="6659578at2"/>
<accession>A0A0H4VLA2</accession>
<dbReference type="InterPro" id="IPR036653">
    <property type="entry name" value="CinA-like_C"/>
</dbReference>
<dbReference type="SUPFAM" id="SSF142433">
    <property type="entry name" value="CinA-like"/>
    <property type="match status" value="1"/>
</dbReference>
<dbReference type="NCBIfam" id="TIGR00199">
    <property type="entry name" value="PncC_domain"/>
    <property type="match status" value="1"/>
</dbReference>
<dbReference type="STRING" id="1379910.TH63_02040"/>
<dbReference type="EMBL" id="CP010777">
    <property type="protein sequence ID" value="AKQ44682.1"/>
    <property type="molecule type" value="Genomic_DNA"/>
</dbReference>
<gene>
    <name evidence="2" type="ORF">TH63_02040</name>
</gene>
<name>A0A0H4VLA2_9BACT</name>
<dbReference type="KEGG" id="ruf:TH63_02040"/>
<dbReference type="RefSeq" id="WP_048919461.1">
    <property type="nucleotide sequence ID" value="NZ_CP010777.1"/>
</dbReference>
<evidence type="ECO:0000313" key="2">
    <source>
        <dbReference type="EMBL" id="AKQ44682.1"/>
    </source>
</evidence>
<dbReference type="AlphaFoldDB" id="A0A0H4VLA2"/>
<dbReference type="Proteomes" id="UP000036458">
    <property type="component" value="Chromosome"/>
</dbReference>
<dbReference type="Pfam" id="PF02464">
    <property type="entry name" value="CinA"/>
    <property type="match status" value="1"/>
</dbReference>
<evidence type="ECO:0000259" key="1">
    <source>
        <dbReference type="Pfam" id="PF02464"/>
    </source>
</evidence>